<keyword evidence="2" id="KW-1185">Reference proteome</keyword>
<dbReference type="AlphaFoldDB" id="A0A093HW55"/>
<gene>
    <name evidence="1" type="ORF">N308_01721</name>
</gene>
<feature type="non-terminal residue" evidence="1">
    <location>
        <position position="55"/>
    </location>
</feature>
<name>A0A093HW55_STRCA</name>
<proteinExistence type="predicted"/>
<dbReference type="EMBL" id="KL206564">
    <property type="protein sequence ID" value="KFV83780.1"/>
    <property type="molecule type" value="Genomic_DNA"/>
</dbReference>
<feature type="non-terminal residue" evidence="1">
    <location>
        <position position="1"/>
    </location>
</feature>
<accession>A0A093HW55</accession>
<evidence type="ECO:0000313" key="1">
    <source>
        <dbReference type="EMBL" id="KFV83780.1"/>
    </source>
</evidence>
<protein>
    <submittedName>
        <fullName evidence="1">Uncharacterized protein</fullName>
    </submittedName>
</protein>
<dbReference type="Proteomes" id="UP000053584">
    <property type="component" value="Unassembled WGS sequence"/>
</dbReference>
<organism evidence="1 2">
    <name type="scientific">Struthio camelus australis</name>
    <dbReference type="NCBI Taxonomy" id="441894"/>
    <lineage>
        <taxon>Eukaryota</taxon>
        <taxon>Metazoa</taxon>
        <taxon>Chordata</taxon>
        <taxon>Craniata</taxon>
        <taxon>Vertebrata</taxon>
        <taxon>Euteleostomi</taxon>
        <taxon>Archelosauria</taxon>
        <taxon>Archosauria</taxon>
        <taxon>Dinosauria</taxon>
        <taxon>Saurischia</taxon>
        <taxon>Theropoda</taxon>
        <taxon>Coelurosauria</taxon>
        <taxon>Aves</taxon>
        <taxon>Palaeognathae</taxon>
        <taxon>Struthioniformes</taxon>
        <taxon>Struthionidae</taxon>
        <taxon>Struthio</taxon>
    </lineage>
</organism>
<sequence>NRHKLKHRQFPLNTRKNFFIVRVTEHWNRLPREVVESPSLEIFKTRLDVILGNML</sequence>
<reference evidence="1 2" key="1">
    <citation type="submission" date="2014-04" db="EMBL/GenBank/DDBJ databases">
        <title>Genome evolution of avian class.</title>
        <authorList>
            <person name="Zhang G."/>
            <person name="Li C."/>
        </authorList>
    </citation>
    <scope>NUCLEOTIDE SEQUENCE [LARGE SCALE GENOMIC DNA]</scope>
    <source>
        <strain evidence="1">BGI_N308</strain>
    </source>
</reference>
<evidence type="ECO:0000313" key="2">
    <source>
        <dbReference type="Proteomes" id="UP000053584"/>
    </source>
</evidence>